<sequence>MLCSPLVRRHRRGFTLIELLVVISIIAVLIALLLPAVQAAREAARRAQCTNNLKQLGLAFHNYASVNETLPMGDFFSRSALTTGWIRQQFGPWVALSQFLEQGAAYNALNSNICIYVAQNSTVNGIGISLLWCPSDAGAVNLRYPGKDEGWDDSAPLPMTFSSYATNLGPLYYYPKGDTQYPLINNNTGAVYHVGHPDGTSISPVKLAGITDGTSNTLLAGDHAYGEVAKSTDPYGPNWWTSGVGGDTTAATLFPPNFFKTWDAAEAVPNKFASGKNYTMTFNSFHPGGCNFLLCDGSVRFIKNTINSWNPFQVQYNGRSALYTGVGGALPPAGVYQSLSTRNGGEVISADAY</sequence>
<gene>
    <name evidence="2" type="ORF">V5E97_28600</name>
</gene>
<dbReference type="NCBIfam" id="TIGR04294">
    <property type="entry name" value="pre_pil_HX9DG"/>
    <property type="match status" value="1"/>
</dbReference>
<dbReference type="InterPro" id="IPR027558">
    <property type="entry name" value="Pre_pil_HX9DG_C"/>
</dbReference>
<protein>
    <submittedName>
        <fullName evidence="2">DUF1559 domain-containing protein</fullName>
    </submittedName>
</protein>
<dbReference type="InterPro" id="IPR012902">
    <property type="entry name" value="N_methyl_site"/>
</dbReference>
<dbReference type="PROSITE" id="PS00409">
    <property type="entry name" value="PROKAR_NTER_METHYL"/>
    <property type="match status" value="1"/>
</dbReference>
<evidence type="ECO:0000313" key="2">
    <source>
        <dbReference type="EMBL" id="XBH02265.1"/>
    </source>
</evidence>
<reference evidence="2" key="1">
    <citation type="submission" date="2024-05" db="EMBL/GenBank/DDBJ databases">
        <title>Planctomycetes of the genus Singulisphaera possess chitinolytic capabilities.</title>
        <authorList>
            <person name="Ivanova A."/>
        </authorList>
    </citation>
    <scope>NUCLEOTIDE SEQUENCE</scope>
    <source>
        <strain evidence="2">Ch08T</strain>
    </source>
</reference>
<dbReference type="Pfam" id="PF07963">
    <property type="entry name" value="N_methyl"/>
    <property type="match status" value="1"/>
</dbReference>
<organism evidence="2">
    <name type="scientific">Singulisphaera sp. Ch08</name>
    <dbReference type="NCBI Taxonomy" id="3120278"/>
    <lineage>
        <taxon>Bacteria</taxon>
        <taxon>Pseudomonadati</taxon>
        <taxon>Planctomycetota</taxon>
        <taxon>Planctomycetia</taxon>
        <taxon>Isosphaerales</taxon>
        <taxon>Isosphaeraceae</taxon>
        <taxon>Singulisphaera</taxon>
    </lineage>
</organism>
<dbReference type="EMBL" id="CP155447">
    <property type="protein sequence ID" value="XBH02265.1"/>
    <property type="molecule type" value="Genomic_DNA"/>
</dbReference>
<dbReference type="Pfam" id="PF07596">
    <property type="entry name" value="SBP_bac_10"/>
    <property type="match status" value="1"/>
</dbReference>
<dbReference type="InterPro" id="IPR045584">
    <property type="entry name" value="Pilin-like"/>
</dbReference>
<dbReference type="AlphaFoldDB" id="A0AAU7CAX2"/>
<dbReference type="NCBIfam" id="TIGR02532">
    <property type="entry name" value="IV_pilin_GFxxxE"/>
    <property type="match status" value="1"/>
</dbReference>
<dbReference type="SUPFAM" id="SSF54523">
    <property type="entry name" value="Pili subunits"/>
    <property type="match status" value="1"/>
</dbReference>
<dbReference type="PANTHER" id="PTHR30093">
    <property type="entry name" value="GENERAL SECRETION PATHWAY PROTEIN G"/>
    <property type="match status" value="1"/>
</dbReference>
<proteinExistence type="predicted"/>
<accession>A0AAU7CAX2</accession>
<dbReference type="PANTHER" id="PTHR30093:SF2">
    <property type="entry name" value="TYPE II SECRETION SYSTEM PROTEIN H"/>
    <property type="match status" value="1"/>
</dbReference>
<name>A0AAU7CAX2_9BACT</name>
<evidence type="ECO:0000259" key="1">
    <source>
        <dbReference type="Pfam" id="PF07596"/>
    </source>
</evidence>
<dbReference type="RefSeq" id="WP_406695007.1">
    <property type="nucleotide sequence ID" value="NZ_CP155447.1"/>
</dbReference>
<dbReference type="Gene3D" id="3.30.700.10">
    <property type="entry name" value="Glycoprotein, Type 4 Pilin"/>
    <property type="match status" value="1"/>
</dbReference>
<feature type="domain" description="DUF1559" evidence="1">
    <location>
        <begin position="38"/>
        <end position="307"/>
    </location>
</feature>
<dbReference type="InterPro" id="IPR011453">
    <property type="entry name" value="DUF1559"/>
</dbReference>